<organism evidence="1 2">
    <name type="scientific">Linnemannia exigua</name>
    <dbReference type="NCBI Taxonomy" id="604196"/>
    <lineage>
        <taxon>Eukaryota</taxon>
        <taxon>Fungi</taxon>
        <taxon>Fungi incertae sedis</taxon>
        <taxon>Mucoromycota</taxon>
        <taxon>Mortierellomycotina</taxon>
        <taxon>Mortierellomycetes</taxon>
        <taxon>Mortierellales</taxon>
        <taxon>Mortierellaceae</taxon>
        <taxon>Linnemannia</taxon>
    </lineage>
</organism>
<evidence type="ECO:0000313" key="2">
    <source>
        <dbReference type="Proteomes" id="UP001194580"/>
    </source>
</evidence>
<keyword evidence="2" id="KW-1185">Reference proteome</keyword>
<evidence type="ECO:0000313" key="1">
    <source>
        <dbReference type="EMBL" id="KAG0252935.1"/>
    </source>
</evidence>
<dbReference type="InterPro" id="IPR011043">
    <property type="entry name" value="Gal_Oxase/kelch_b-propeller"/>
</dbReference>
<dbReference type="Proteomes" id="UP001194580">
    <property type="component" value="Unassembled WGS sequence"/>
</dbReference>
<feature type="non-terminal residue" evidence="1">
    <location>
        <position position="156"/>
    </location>
</feature>
<dbReference type="AlphaFoldDB" id="A0AAD4D307"/>
<sequence>MAYTTVDENTFYVHGGRANPELHGGIGEVKSQFFSLDLTRSWKTSDAPWTALSYSDDFAAQSPPTGHSMTASQDGQTLTFWMTGPTLIIGLDFSERSWIYYQSKFNIPDNKYNLHAARDPTTGLVYIPGAGASDNWNNILEVNTDTQRINSTSLPA</sequence>
<protein>
    <submittedName>
        <fullName evidence="1">Uncharacterized protein</fullName>
    </submittedName>
</protein>
<gene>
    <name evidence="1" type="ORF">BGZ95_006493</name>
</gene>
<proteinExistence type="predicted"/>
<accession>A0AAD4D307</accession>
<dbReference type="EMBL" id="JAAAIL010003020">
    <property type="protein sequence ID" value="KAG0252935.1"/>
    <property type="molecule type" value="Genomic_DNA"/>
</dbReference>
<name>A0AAD4D307_9FUNG</name>
<dbReference type="SUPFAM" id="SSF50965">
    <property type="entry name" value="Galactose oxidase, central domain"/>
    <property type="match status" value="1"/>
</dbReference>
<reference evidence="1" key="1">
    <citation type="journal article" date="2020" name="Fungal Divers.">
        <title>Resolving the Mortierellaceae phylogeny through synthesis of multi-gene phylogenetics and phylogenomics.</title>
        <authorList>
            <person name="Vandepol N."/>
            <person name="Liber J."/>
            <person name="Desiro A."/>
            <person name="Na H."/>
            <person name="Kennedy M."/>
            <person name="Barry K."/>
            <person name="Grigoriev I.V."/>
            <person name="Miller A.N."/>
            <person name="O'Donnell K."/>
            <person name="Stajich J.E."/>
            <person name="Bonito G."/>
        </authorList>
    </citation>
    <scope>NUCLEOTIDE SEQUENCE</scope>
    <source>
        <strain evidence="1">NRRL 28262</strain>
    </source>
</reference>
<comment type="caution">
    <text evidence="1">The sequence shown here is derived from an EMBL/GenBank/DDBJ whole genome shotgun (WGS) entry which is preliminary data.</text>
</comment>